<proteinExistence type="predicted"/>
<evidence type="ECO:0000313" key="9">
    <source>
        <dbReference type="EMBL" id="KAH3687255.1"/>
    </source>
</evidence>
<keyword evidence="3" id="KW-0812">Transmembrane</keyword>
<gene>
    <name evidence="9" type="ORF">WICPIJ_001771</name>
</gene>
<comment type="caution">
    <text evidence="9">The sequence shown here is derived from an EMBL/GenBank/DDBJ whole genome shotgun (WGS) entry which is preliminary data.</text>
</comment>
<dbReference type="Gene3D" id="1.20.5.340">
    <property type="match status" value="1"/>
</dbReference>
<reference evidence="9" key="1">
    <citation type="journal article" date="2021" name="Open Biol.">
        <title>Shared evolutionary footprints suggest mitochondrial oxidative damage underlies multiple complex I losses in fungi.</title>
        <authorList>
            <person name="Schikora-Tamarit M.A."/>
            <person name="Marcet-Houben M."/>
            <person name="Nosek J."/>
            <person name="Gabaldon T."/>
        </authorList>
    </citation>
    <scope>NUCLEOTIDE SEQUENCE</scope>
    <source>
        <strain evidence="9">CBS2887</strain>
    </source>
</reference>
<accession>A0A9P8QCP2</accession>
<reference evidence="9" key="2">
    <citation type="submission" date="2021-01" db="EMBL/GenBank/DDBJ databases">
        <authorList>
            <person name="Schikora-Tamarit M.A."/>
        </authorList>
    </citation>
    <scope>NUCLEOTIDE SEQUENCE</scope>
    <source>
        <strain evidence="9">CBS2887</strain>
    </source>
</reference>
<dbReference type="GO" id="GO:0005739">
    <property type="term" value="C:mitochondrion"/>
    <property type="evidence" value="ECO:0007669"/>
    <property type="project" value="UniProtKB-SubCell"/>
</dbReference>
<evidence type="ECO:0000256" key="3">
    <source>
        <dbReference type="ARBA" id="ARBA00022692"/>
    </source>
</evidence>
<dbReference type="OrthoDB" id="5424147at2759"/>
<dbReference type="PANTHER" id="PTHR14360:SF12">
    <property type="entry name" value="MOZ PROTEIN REPRESENTS A CHROMATIN-ASSOCIATED ACETYLTRANSFERASE"/>
    <property type="match status" value="1"/>
</dbReference>
<feature type="region of interest" description="Disordered" evidence="8">
    <location>
        <begin position="285"/>
        <end position="316"/>
    </location>
</feature>
<dbReference type="AlphaFoldDB" id="A0A9P8QCP2"/>
<evidence type="ECO:0000256" key="1">
    <source>
        <dbReference type="ARBA" id="ARBA00004173"/>
    </source>
</evidence>
<dbReference type="Proteomes" id="UP000774326">
    <property type="component" value="Unassembled WGS sequence"/>
</dbReference>
<keyword evidence="7" id="KW-0472">Membrane</keyword>
<comment type="subcellular location">
    <subcellularLocation>
        <location evidence="2">Membrane</location>
    </subcellularLocation>
    <subcellularLocation>
        <location evidence="1">Mitochondrion</location>
    </subcellularLocation>
</comment>
<organism evidence="9 10">
    <name type="scientific">Wickerhamomyces pijperi</name>
    <name type="common">Yeast</name>
    <name type="synonym">Pichia pijperi</name>
    <dbReference type="NCBI Taxonomy" id="599730"/>
    <lineage>
        <taxon>Eukaryota</taxon>
        <taxon>Fungi</taxon>
        <taxon>Dikarya</taxon>
        <taxon>Ascomycota</taxon>
        <taxon>Saccharomycotina</taxon>
        <taxon>Saccharomycetes</taxon>
        <taxon>Phaffomycetales</taxon>
        <taxon>Wickerhamomycetaceae</taxon>
        <taxon>Wickerhamomyces</taxon>
    </lineage>
</organism>
<dbReference type="EMBL" id="JAEUBG010000897">
    <property type="protein sequence ID" value="KAH3687255.1"/>
    <property type="molecule type" value="Genomic_DNA"/>
</dbReference>
<evidence type="ECO:0000313" key="10">
    <source>
        <dbReference type="Proteomes" id="UP000774326"/>
    </source>
</evidence>
<name>A0A9P8QCP2_WICPI</name>
<dbReference type="PANTHER" id="PTHR14360">
    <property type="entry name" value="PROTEIN FMP32, MITOCHONDRIAL"/>
    <property type="match status" value="1"/>
</dbReference>
<dbReference type="InterPro" id="IPR024461">
    <property type="entry name" value="CCDC90-like"/>
</dbReference>
<evidence type="ECO:0000256" key="7">
    <source>
        <dbReference type="ARBA" id="ARBA00023136"/>
    </source>
</evidence>
<evidence type="ECO:0000256" key="8">
    <source>
        <dbReference type="SAM" id="MobiDB-lite"/>
    </source>
</evidence>
<keyword evidence="6" id="KW-0496">Mitochondrion</keyword>
<evidence type="ECO:0000256" key="5">
    <source>
        <dbReference type="ARBA" id="ARBA00023054"/>
    </source>
</evidence>
<keyword evidence="5" id="KW-0175">Coiled coil</keyword>
<feature type="compositionally biased region" description="Low complexity" evidence="8">
    <location>
        <begin position="301"/>
        <end position="310"/>
    </location>
</feature>
<dbReference type="Pfam" id="PF07798">
    <property type="entry name" value="CCDC90-like"/>
    <property type="match status" value="1"/>
</dbReference>
<keyword evidence="10" id="KW-1185">Reference proteome</keyword>
<evidence type="ECO:0000256" key="4">
    <source>
        <dbReference type="ARBA" id="ARBA00022989"/>
    </source>
</evidence>
<keyword evidence="4" id="KW-1133">Transmembrane helix</keyword>
<evidence type="ECO:0000256" key="2">
    <source>
        <dbReference type="ARBA" id="ARBA00004370"/>
    </source>
</evidence>
<protein>
    <submittedName>
        <fullName evidence="9">Uncharacterized protein</fullName>
    </submittedName>
</protein>
<sequence length="316" mass="36076">MLTHIIRRSTLSGARALGSLLPKLSTRTTQIQYRIPNISQIHTNSTNPNEKEGISRFPDPIKEQEKIDQKLQDTLDDDPTPEKQYLDTLTIFNELKQLGFNDRQCDLILRLIKDNLGNQLENLDEKILTTLELENELYLFEAATSELRVEIQRSRETEFNILNNEKNVLENYLIEESDELNKQLIISKNDSQVLINDQISENTLLQKRIKKLIQDLDNKISTDIRSDIKSEIESLRWHTTRNGIMAVLVLVFCIMGGTSISKRLNREDHPQEIILRTIEPEIGEDEDDNQQDLIDRGDGSAGAAGSITSDLGGLIK</sequence>
<dbReference type="GO" id="GO:0016020">
    <property type="term" value="C:membrane"/>
    <property type="evidence" value="ECO:0007669"/>
    <property type="project" value="UniProtKB-SubCell"/>
</dbReference>
<evidence type="ECO:0000256" key="6">
    <source>
        <dbReference type="ARBA" id="ARBA00023128"/>
    </source>
</evidence>